<feature type="transmembrane region" description="Helical" evidence="5">
    <location>
        <begin position="175"/>
        <end position="193"/>
    </location>
</feature>
<gene>
    <name evidence="7" type="ORF">SAMN02745824_3292</name>
</gene>
<feature type="domain" description="EamA" evidence="6">
    <location>
        <begin position="176"/>
        <end position="305"/>
    </location>
</feature>
<evidence type="ECO:0000313" key="8">
    <source>
        <dbReference type="Proteomes" id="UP000185192"/>
    </source>
</evidence>
<dbReference type="PANTHER" id="PTHR32322:SF9">
    <property type="entry name" value="AMINO-ACID METABOLITE EFFLUX PUMP-RELATED"/>
    <property type="match status" value="1"/>
</dbReference>
<feature type="transmembrane region" description="Helical" evidence="5">
    <location>
        <begin position="65"/>
        <end position="86"/>
    </location>
</feature>
<dbReference type="SUPFAM" id="SSF103481">
    <property type="entry name" value="Multidrug resistance efflux transporter EmrE"/>
    <property type="match status" value="1"/>
</dbReference>
<reference evidence="8" key="1">
    <citation type="submission" date="2016-11" db="EMBL/GenBank/DDBJ databases">
        <authorList>
            <person name="Varghese N."/>
            <person name="Submissions S."/>
        </authorList>
    </citation>
    <scope>NUCLEOTIDE SEQUENCE [LARGE SCALE GENOMIC DNA]</scope>
    <source>
        <strain evidence="8">DSM 22363</strain>
    </source>
</reference>
<feature type="transmembrane region" description="Helical" evidence="5">
    <location>
        <begin position="229"/>
        <end position="251"/>
    </location>
</feature>
<dbReference type="EMBL" id="FSQW01000002">
    <property type="protein sequence ID" value="SIO19263.1"/>
    <property type="molecule type" value="Genomic_DNA"/>
</dbReference>
<proteinExistence type="predicted"/>
<dbReference type="InterPro" id="IPR000620">
    <property type="entry name" value="EamA_dom"/>
</dbReference>
<protein>
    <submittedName>
        <fullName evidence="7">Threonine/homoserine efflux transporter RhtA</fullName>
    </submittedName>
</protein>
<dbReference type="PANTHER" id="PTHR32322">
    <property type="entry name" value="INNER MEMBRANE TRANSPORTER"/>
    <property type="match status" value="1"/>
</dbReference>
<dbReference type="STRING" id="1123272.SAMN02745824_3292"/>
<evidence type="ECO:0000313" key="7">
    <source>
        <dbReference type="EMBL" id="SIO19263.1"/>
    </source>
</evidence>
<keyword evidence="4 5" id="KW-0472">Membrane</keyword>
<feature type="transmembrane region" description="Helical" evidence="5">
    <location>
        <begin position="152"/>
        <end position="169"/>
    </location>
</feature>
<sequence>MSWAGPWFHPWEARTVVPPANSEIASENRWRGQIVTLILLILTLLAFAGNSLLNRAALADGQIDWASFTIIRLVAGALLLSLLFGIRHGVAIIPKRADVIGAASLFAYAAAFSAAYIQLDAGIGALILFPAGQISMQLIGLLRGIVPSRGQIAGAAIALGGLIYLMAPGASAPPLWSALLMTSAGIAWGFYSWTGKLAENAELATARNFLGAGLLALFLLPWVDPDMISGRGVLLAVVSGAITSALGYILWYQVLARISITSAAVSQLSVPAIAAVGGIVLLDEVLTVRLIVGAAIIFAGIGLVIKASGQVRKRE</sequence>
<feature type="transmembrane region" description="Helical" evidence="5">
    <location>
        <begin position="205"/>
        <end position="223"/>
    </location>
</feature>
<evidence type="ECO:0000259" key="6">
    <source>
        <dbReference type="Pfam" id="PF00892"/>
    </source>
</evidence>
<dbReference type="Pfam" id="PF00892">
    <property type="entry name" value="EamA"/>
    <property type="match status" value="1"/>
</dbReference>
<organism evidence="7 8">
    <name type="scientific">Parasphingorhabdus marina DSM 22363</name>
    <dbReference type="NCBI Taxonomy" id="1123272"/>
    <lineage>
        <taxon>Bacteria</taxon>
        <taxon>Pseudomonadati</taxon>
        <taxon>Pseudomonadota</taxon>
        <taxon>Alphaproteobacteria</taxon>
        <taxon>Sphingomonadales</taxon>
        <taxon>Sphingomonadaceae</taxon>
        <taxon>Parasphingorhabdus</taxon>
    </lineage>
</organism>
<dbReference type="GO" id="GO:0016020">
    <property type="term" value="C:membrane"/>
    <property type="evidence" value="ECO:0007669"/>
    <property type="project" value="UniProtKB-SubCell"/>
</dbReference>
<keyword evidence="8" id="KW-1185">Reference proteome</keyword>
<comment type="subcellular location">
    <subcellularLocation>
        <location evidence="1">Membrane</location>
        <topology evidence="1">Multi-pass membrane protein</topology>
    </subcellularLocation>
</comment>
<feature type="transmembrane region" description="Helical" evidence="5">
    <location>
        <begin position="98"/>
        <end position="117"/>
    </location>
</feature>
<feature type="transmembrane region" description="Helical" evidence="5">
    <location>
        <begin position="34"/>
        <end position="53"/>
    </location>
</feature>
<keyword evidence="2 5" id="KW-0812">Transmembrane</keyword>
<dbReference type="InterPro" id="IPR037185">
    <property type="entry name" value="EmrE-like"/>
</dbReference>
<evidence type="ECO:0000256" key="3">
    <source>
        <dbReference type="ARBA" id="ARBA00022989"/>
    </source>
</evidence>
<dbReference type="AlphaFoldDB" id="A0A1N6HHP5"/>
<evidence type="ECO:0000256" key="4">
    <source>
        <dbReference type="ARBA" id="ARBA00023136"/>
    </source>
</evidence>
<evidence type="ECO:0000256" key="1">
    <source>
        <dbReference type="ARBA" id="ARBA00004141"/>
    </source>
</evidence>
<evidence type="ECO:0000256" key="2">
    <source>
        <dbReference type="ARBA" id="ARBA00022692"/>
    </source>
</evidence>
<accession>A0A1N6HHP5</accession>
<name>A0A1N6HHP5_9SPHN</name>
<keyword evidence="3 5" id="KW-1133">Transmembrane helix</keyword>
<feature type="transmembrane region" description="Helical" evidence="5">
    <location>
        <begin position="123"/>
        <end position="145"/>
    </location>
</feature>
<dbReference type="RefSeq" id="WP_204244810.1">
    <property type="nucleotide sequence ID" value="NZ_FSQW01000002.1"/>
</dbReference>
<dbReference type="InterPro" id="IPR050638">
    <property type="entry name" value="AA-Vitamin_Transporters"/>
</dbReference>
<dbReference type="Proteomes" id="UP000185192">
    <property type="component" value="Unassembled WGS sequence"/>
</dbReference>
<feature type="transmembrane region" description="Helical" evidence="5">
    <location>
        <begin position="288"/>
        <end position="305"/>
    </location>
</feature>
<evidence type="ECO:0000256" key="5">
    <source>
        <dbReference type="SAM" id="Phobius"/>
    </source>
</evidence>
<feature type="transmembrane region" description="Helical" evidence="5">
    <location>
        <begin position="263"/>
        <end position="282"/>
    </location>
</feature>